<feature type="compositionally biased region" description="Basic and acidic residues" evidence="1">
    <location>
        <begin position="323"/>
        <end position="334"/>
    </location>
</feature>
<comment type="caution">
    <text evidence="2">The sequence shown here is derived from an EMBL/GenBank/DDBJ whole genome shotgun (WGS) entry which is preliminary data.</text>
</comment>
<dbReference type="PANTHER" id="PTHR46888">
    <property type="entry name" value="ZINC KNUCKLE DOMAINCONTAINING PROTEIN-RELATED"/>
    <property type="match status" value="1"/>
</dbReference>
<dbReference type="SUPFAM" id="SSF50630">
    <property type="entry name" value="Acid proteases"/>
    <property type="match status" value="1"/>
</dbReference>
<evidence type="ECO:0000313" key="2">
    <source>
        <dbReference type="EMBL" id="KAJ1135546.1"/>
    </source>
</evidence>
<evidence type="ECO:0000256" key="1">
    <source>
        <dbReference type="SAM" id="MobiDB-lite"/>
    </source>
</evidence>
<dbReference type="Gene3D" id="2.40.70.10">
    <property type="entry name" value="Acid Proteases"/>
    <property type="match status" value="1"/>
</dbReference>
<gene>
    <name evidence="2" type="ORF">NDU88_001985</name>
</gene>
<dbReference type="EMBL" id="JANPWB010000010">
    <property type="protein sequence ID" value="KAJ1135546.1"/>
    <property type="molecule type" value="Genomic_DNA"/>
</dbReference>
<dbReference type="InterPro" id="IPR021109">
    <property type="entry name" value="Peptidase_aspartic_dom_sf"/>
</dbReference>
<dbReference type="SUPFAM" id="SSF57756">
    <property type="entry name" value="Retrovirus zinc finger-like domains"/>
    <property type="match status" value="1"/>
</dbReference>
<feature type="region of interest" description="Disordered" evidence="1">
    <location>
        <begin position="1"/>
        <end position="29"/>
    </location>
</feature>
<name>A0AAV7Q4N2_PLEWA</name>
<evidence type="ECO:0000313" key="3">
    <source>
        <dbReference type="Proteomes" id="UP001066276"/>
    </source>
</evidence>
<dbReference type="Proteomes" id="UP001066276">
    <property type="component" value="Chromosome 6"/>
</dbReference>
<dbReference type="AlphaFoldDB" id="A0AAV7Q4N2"/>
<feature type="region of interest" description="Disordered" evidence="1">
    <location>
        <begin position="309"/>
        <end position="334"/>
    </location>
</feature>
<proteinExistence type="predicted"/>
<dbReference type="CDD" id="cd00303">
    <property type="entry name" value="retropepsin_like"/>
    <property type="match status" value="1"/>
</dbReference>
<dbReference type="InterPro" id="IPR036875">
    <property type="entry name" value="Znf_CCHC_sf"/>
</dbReference>
<protein>
    <submittedName>
        <fullName evidence="2">Uncharacterized protein</fullName>
    </submittedName>
</protein>
<sequence>MARASEAYTPLNPDNTQLGSGPPYLLRGPSHPATGPQCYHCSERGHIARNGPLKKDPEEPMETGLMKGRVMWSGGKRPKYTLKVYLNDMERTALVDSGCSQSVIRQSLVLPEQRTPQTQVLIACVHGDQRLCPVAMVLLNWKGEDGTITVGVIPNLDEEIILSTDYINFTSLLEKASQEHVNNAWWDEAPFGASEIDVRTPKNKLSRKQKREQRREYQNVRDLENICPTLHTATVFTTAGDFRQAQHGDPTLKNAWHQAVHPDGQSPLARGSVCDVRRGVARPYLRLVPTLPGTAQFCKREQRIHKDFRHQGRSRDVGAWSRDPLKRRQTEKKVSAVAASRGAAQDDGMAKEDGLQEERLRTTVLKQRQPRRHNAGLPATLQEKRGRLRCVLGPLNGNQGGWKGERRGLGIEG</sequence>
<dbReference type="PANTHER" id="PTHR46888:SF15">
    <property type="entry name" value="ZINC FINGER AND SCAN DOMAIN-CONTAINING PROTEIN 12-LIKE"/>
    <property type="match status" value="1"/>
</dbReference>
<organism evidence="2 3">
    <name type="scientific">Pleurodeles waltl</name>
    <name type="common">Iberian ribbed newt</name>
    <dbReference type="NCBI Taxonomy" id="8319"/>
    <lineage>
        <taxon>Eukaryota</taxon>
        <taxon>Metazoa</taxon>
        <taxon>Chordata</taxon>
        <taxon>Craniata</taxon>
        <taxon>Vertebrata</taxon>
        <taxon>Euteleostomi</taxon>
        <taxon>Amphibia</taxon>
        <taxon>Batrachia</taxon>
        <taxon>Caudata</taxon>
        <taxon>Salamandroidea</taxon>
        <taxon>Salamandridae</taxon>
        <taxon>Pleurodelinae</taxon>
        <taxon>Pleurodeles</taxon>
    </lineage>
</organism>
<accession>A0AAV7Q4N2</accession>
<keyword evidence="3" id="KW-1185">Reference proteome</keyword>
<dbReference type="GO" id="GO:0008270">
    <property type="term" value="F:zinc ion binding"/>
    <property type="evidence" value="ECO:0007669"/>
    <property type="project" value="InterPro"/>
</dbReference>
<reference evidence="2" key="1">
    <citation type="journal article" date="2022" name="bioRxiv">
        <title>Sequencing and chromosome-scale assembly of the giantPleurodeles waltlgenome.</title>
        <authorList>
            <person name="Brown T."/>
            <person name="Elewa A."/>
            <person name="Iarovenko S."/>
            <person name="Subramanian E."/>
            <person name="Araus A.J."/>
            <person name="Petzold A."/>
            <person name="Susuki M."/>
            <person name="Suzuki K.-i.T."/>
            <person name="Hayashi T."/>
            <person name="Toyoda A."/>
            <person name="Oliveira C."/>
            <person name="Osipova E."/>
            <person name="Leigh N.D."/>
            <person name="Simon A."/>
            <person name="Yun M.H."/>
        </authorList>
    </citation>
    <scope>NUCLEOTIDE SEQUENCE</scope>
    <source>
        <strain evidence="2">20211129_DDA</strain>
        <tissue evidence="2">Liver</tissue>
    </source>
</reference>
<dbReference type="GO" id="GO:0003676">
    <property type="term" value="F:nucleic acid binding"/>
    <property type="evidence" value="ECO:0007669"/>
    <property type="project" value="InterPro"/>
</dbReference>